<protein>
    <recommendedName>
        <fullName evidence="3">Thymidylate kinase</fullName>
    </recommendedName>
</protein>
<proteinExistence type="predicted"/>
<name>A0ABU7KMZ7_9ACTN</name>
<evidence type="ECO:0000313" key="2">
    <source>
        <dbReference type="Proteomes" id="UP001348641"/>
    </source>
</evidence>
<evidence type="ECO:0008006" key="3">
    <source>
        <dbReference type="Google" id="ProtNLM"/>
    </source>
</evidence>
<dbReference type="EMBL" id="JAUUCC010000017">
    <property type="protein sequence ID" value="MEE2050657.1"/>
    <property type="molecule type" value="Genomic_DNA"/>
</dbReference>
<sequence>MIIGIEGVSCTGKTTLCAALRPLLGAALTIPCYYHTAPDPDMLPNPVATSAQEQLEGMRVLLGIERVRRARAEEAMNHGHLIVLDRTVDTLLAHTRAVARIQGLDSDHAARTLAVDSTPLIPDLTLLLRAPSDVLTERARRRPGLPPIFYDGAFTRHFEDHFSRPLARTCVRVDATQPTDVLAAHAHQLIKEHAPTQPTGGER</sequence>
<dbReference type="InterPro" id="IPR027417">
    <property type="entry name" value="P-loop_NTPase"/>
</dbReference>
<dbReference type="RefSeq" id="WP_330157854.1">
    <property type="nucleotide sequence ID" value="NZ_BAAAJA010000005.1"/>
</dbReference>
<comment type="caution">
    <text evidence="1">The sequence shown here is derived from an EMBL/GenBank/DDBJ whole genome shotgun (WGS) entry which is preliminary data.</text>
</comment>
<reference evidence="1 2" key="1">
    <citation type="submission" date="2023-07" db="EMBL/GenBank/DDBJ databases">
        <authorList>
            <person name="Girao M."/>
            <person name="Carvalho M.F."/>
        </authorList>
    </citation>
    <scope>NUCLEOTIDE SEQUENCE [LARGE SCALE GENOMIC DNA]</scope>
    <source>
        <strain evidence="1 2">66/93</strain>
    </source>
</reference>
<dbReference type="Proteomes" id="UP001348641">
    <property type="component" value="Unassembled WGS sequence"/>
</dbReference>
<dbReference type="Gene3D" id="3.40.50.300">
    <property type="entry name" value="P-loop containing nucleotide triphosphate hydrolases"/>
    <property type="match status" value="1"/>
</dbReference>
<evidence type="ECO:0000313" key="1">
    <source>
        <dbReference type="EMBL" id="MEE2050657.1"/>
    </source>
</evidence>
<accession>A0ABU7KMZ7</accession>
<gene>
    <name evidence="1" type="ORF">Q8A49_09115</name>
</gene>
<dbReference type="SUPFAM" id="SSF52540">
    <property type="entry name" value="P-loop containing nucleoside triphosphate hydrolases"/>
    <property type="match status" value="1"/>
</dbReference>
<organism evidence="1 2">
    <name type="scientific">Nocardiopsis tropica</name>
    <dbReference type="NCBI Taxonomy" id="109330"/>
    <lineage>
        <taxon>Bacteria</taxon>
        <taxon>Bacillati</taxon>
        <taxon>Actinomycetota</taxon>
        <taxon>Actinomycetes</taxon>
        <taxon>Streptosporangiales</taxon>
        <taxon>Nocardiopsidaceae</taxon>
        <taxon>Nocardiopsis</taxon>
    </lineage>
</organism>